<proteinExistence type="inferred from homology"/>
<feature type="coiled-coil region" evidence="7">
    <location>
        <begin position="277"/>
        <end position="319"/>
    </location>
</feature>
<keyword evidence="9" id="KW-0282">Flagellum</keyword>
<feature type="domain" description="Trichohyalin-plectin-homology" evidence="8">
    <location>
        <begin position="135"/>
        <end position="466"/>
    </location>
</feature>
<evidence type="ECO:0000256" key="6">
    <source>
        <dbReference type="ARBA" id="ARBA00033773"/>
    </source>
</evidence>
<evidence type="ECO:0000256" key="7">
    <source>
        <dbReference type="SAM" id="Coils"/>
    </source>
</evidence>
<keyword evidence="2 7" id="KW-0175">Coiled coil</keyword>
<keyword evidence="4" id="KW-0966">Cell projection</keyword>
<organism evidence="9 10">
    <name type="scientific">Chloropicon roscoffensis</name>
    <dbReference type="NCBI Taxonomy" id="1461544"/>
    <lineage>
        <taxon>Eukaryota</taxon>
        <taxon>Viridiplantae</taxon>
        <taxon>Chlorophyta</taxon>
        <taxon>Chloropicophyceae</taxon>
        <taxon>Chloropicales</taxon>
        <taxon>Chloropicaceae</taxon>
        <taxon>Chloropicon</taxon>
    </lineage>
</organism>
<dbReference type="PANTHER" id="PTHR31183">
    <property type="entry name" value="TRICHOPLEIN KERATIN FILAMENT-BINDING PROTEIN FAMILY MEMBER"/>
    <property type="match status" value="1"/>
</dbReference>
<evidence type="ECO:0000259" key="8">
    <source>
        <dbReference type="Pfam" id="PF13868"/>
    </source>
</evidence>
<dbReference type="EMBL" id="CP151511">
    <property type="protein sequence ID" value="WZN64991.1"/>
    <property type="molecule type" value="Genomic_DNA"/>
</dbReference>
<sequence>MFKQKHYIPPDARIIKLRNYEDNLKNMQDIVKYNEKRGELALWEQKTDANIKKNEVRKRYEVIMARAEAELEGRKSRLRHMLQAEQVSLQQELDSQRVNPAEYRKMRAEKARKLAQARELERQQLASELIMKQWKEGCDPLRHLESKQLLMNVVEVQKKQLLEKGIKEKAEKEKDAIFDLYSEQARAKQEQKEKEDHKLRMEMDEELKLILDQQVKERTKQRDYVEEVRQQEIAALKSSWAQEAEQKKQQELVQHHKNQALGEELRAFNRMKQSEAKIELEKEREEDRRIVQEAIAKAKEEERKEKEISERQRDDARKYREHLKIQMQKEHEDETERDILIAQAEKEQWAKIEAVRKAQEDARNKLMEEVIESRNQQIAKKKFAKTMELQDREKDRVRIMEELKALDEIEKDSLSRVKAERKQHQLDIQAQIVAKEVTRDQRRKFEEHEHELALESERKYKSIIDNLLTNQGEPNTYFGRKTSKWYT</sequence>
<evidence type="ECO:0000256" key="2">
    <source>
        <dbReference type="ARBA" id="ARBA00023054"/>
    </source>
</evidence>
<dbReference type="PANTHER" id="PTHR31183:SF1">
    <property type="entry name" value="CILIA- AND FLAGELLA-ASSOCIATED PROTEIN 53"/>
    <property type="match status" value="1"/>
</dbReference>
<dbReference type="Pfam" id="PF13868">
    <property type="entry name" value="TPH"/>
    <property type="match status" value="1"/>
</dbReference>
<dbReference type="Proteomes" id="UP001472866">
    <property type="component" value="Chromosome 11"/>
</dbReference>
<name>A0AAX4PFZ6_9CHLO</name>
<protein>
    <recommendedName>
        <fullName evidence="6">Cilia- and flagella-associated protein 53</fullName>
    </recommendedName>
</protein>
<evidence type="ECO:0000256" key="3">
    <source>
        <dbReference type="ARBA" id="ARBA00023069"/>
    </source>
</evidence>
<evidence type="ECO:0000313" key="10">
    <source>
        <dbReference type="Proteomes" id="UP001472866"/>
    </source>
</evidence>
<gene>
    <name evidence="9" type="ORF">HKI87_11g65480</name>
</gene>
<dbReference type="InterPro" id="IPR043596">
    <property type="entry name" value="CFAP53/TCHP"/>
</dbReference>
<keyword evidence="10" id="KW-1185">Reference proteome</keyword>
<keyword evidence="3" id="KW-0969">Cilium</keyword>
<dbReference type="AlphaFoldDB" id="A0AAX4PFZ6"/>
<evidence type="ECO:0000256" key="1">
    <source>
        <dbReference type="ARBA" id="ARBA00004138"/>
    </source>
</evidence>
<comment type="subcellular location">
    <subcellularLocation>
        <location evidence="1">Cell projection</location>
        <location evidence="1">Cilium</location>
    </subcellularLocation>
</comment>
<reference evidence="9 10" key="1">
    <citation type="submission" date="2024-03" db="EMBL/GenBank/DDBJ databases">
        <title>Complete genome sequence of the green alga Chloropicon roscoffensis RCC1871.</title>
        <authorList>
            <person name="Lemieux C."/>
            <person name="Pombert J.-F."/>
            <person name="Otis C."/>
            <person name="Turmel M."/>
        </authorList>
    </citation>
    <scope>NUCLEOTIDE SEQUENCE [LARGE SCALE GENOMIC DNA]</scope>
    <source>
        <strain evidence="9 10">RCC1871</strain>
    </source>
</reference>
<evidence type="ECO:0000256" key="4">
    <source>
        <dbReference type="ARBA" id="ARBA00023273"/>
    </source>
</evidence>
<accession>A0AAX4PFZ6</accession>
<evidence type="ECO:0000256" key="5">
    <source>
        <dbReference type="ARBA" id="ARBA00033747"/>
    </source>
</evidence>
<dbReference type="GO" id="GO:0005929">
    <property type="term" value="C:cilium"/>
    <property type="evidence" value="ECO:0007669"/>
    <property type="project" value="UniProtKB-SubCell"/>
</dbReference>
<evidence type="ECO:0000313" key="9">
    <source>
        <dbReference type="EMBL" id="WZN64991.1"/>
    </source>
</evidence>
<dbReference type="InterPro" id="IPR043597">
    <property type="entry name" value="TPH_dom"/>
</dbReference>
<comment type="similarity">
    <text evidence="5">Belongs to the CFAP53 family.</text>
</comment>